<evidence type="ECO:0000259" key="5">
    <source>
        <dbReference type="Pfam" id="PF00389"/>
    </source>
</evidence>
<proteinExistence type="inferred from homology"/>
<reference evidence="7" key="1">
    <citation type="submission" date="2021-04" db="EMBL/GenBank/DDBJ databases">
        <title>Pseudaminobacter soli sp. nov., isolated from paddy soil contaminated by heavy metals.</title>
        <authorList>
            <person name="Zhang K."/>
        </authorList>
    </citation>
    <scope>NUCLEOTIDE SEQUENCE</scope>
    <source>
        <strain evidence="7">19-2017</strain>
    </source>
</reference>
<dbReference type="Gene3D" id="3.40.50.720">
    <property type="entry name" value="NAD(P)-binding Rossmann-like Domain"/>
    <property type="match status" value="2"/>
</dbReference>
<dbReference type="PANTHER" id="PTHR10996:SF178">
    <property type="entry name" value="2-HYDROXYACID DEHYDROGENASE YGL185C-RELATED"/>
    <property type="match status" value="1"/>
</dbReference>
<dbReference type="CDD" id="cd12156">
    <property type="entry name" value="HPPR"/>
    <property type="match status" value="1"/>
</dbReference>
<dbReference type="GO" id="GO:0030267">
    <property type="term" value="F:glyoxylate reductase (NADPH) activity"/>
    <property type="evidence" value="ECO:0007669"/>
    <property type="project" value="TreeGrafter"/>
</dbReference>
<dbReference type="AlphaFoldDB" id="A0A942IAZ2"/>
<evidence type="ECO:0000313" key="8">
    <source>
        <dbReference type="Proteomes" id="UP000680348"/>
    </source>
</evidence>
<evidence type="ECO:0000256" key="1">
    <source>
        <dbReference type="ARBA" id="ARBA00022857"/>
    </source>
</evidence>
<evidence type="ECO:0000256" key="2">
    <source>
        <dbReference type="ARBA" id="ARBA00023002"/>
    </source>
</evidence>
<dbReference type="Proteomes" id="UP000680348">
    <property type="component" value="Unassembled WGS sequence"/>
</dbReference>
<evidence type="ECO:0000256" key="3">
    <source>
        <dbReference type="ARBA" id="ARBA00023027"/>
    </source>
</evidence>
<dbReference type="PANTHER" id="PTHR10996">
    <property type="entry name" value="2-HYDROXYACID DEHYDROGENASE-RELATED"/>
    <property type="match status" value="1"/>
</dbReference>
<dbReference type="EMBL" id="JAGWCR010000011">
    <property type="protein sequence ID" value="MBS3651036.1"/>
    <property type="molecule type" value="Genomic_DNA"/>
</dbReference>
<keyword evidence="2 4" id="KW-0560">Oxidoreductase</keyword>
<dbReference type="SUPFAM" id="SSF52283">
    <property type="entry name" value="Formate/glycerate dehydrogenase catalytic domain-like"/>
    <property type="match status" value="1"/>
</dbReference>
<dbReference type="GO" id="GO:0005829">
    <property type="term" value="C:cytosol"/>
    <property type="evidence" value="ECO:0007669"/>
    <property type="project" value="TreeGrafter"/>
</dbReference>
<dbReference type="FunFam" id="3.40.50.720:FF:000213">
    <property type="entry name" value="Putative 2-hydroxyacid dehydrogenase"/>
    <property type="match status" value="1"/>
</dbReference>
<dbReference type="GO" id="GO:0016618">
    <property type="term" value="F:hydroxypyruvate reductase [NAD(P)H] activity"/>
    <property type="evidence" value="ECO:0007669"/>
    <property type="project" value="TreeGrafter"/>
</dbReference>
<accession>A0A942IAZ2</accession>
<dbReference type="InterPro" id="IPR006139">
    <property type="entry name" value="D-isomer_2_OHA_DH_cat_dom"/>
</dbReference>
<feature type="domain" description="D-isomer specific 2-hydroxyacid dehydrogenase NAD-binding" evidence="6">
    <location>
        <begin position="102"/>
        <end position="274"/>
    </location>
</feature>
<comment type="similarity">
    <text evidence="4">Belongs to the D-isomer specific 2-hydroxyacid dehydrogenase family.</text>
</comment>
<dbReference type="Pfam" id="PF00389">
    <property type="entry name" value="2-Hacid_dh"/>
    <property type="match status" value="1"/>
</dbReference>
<dbReference type="SUPFAM" id="SSF51735">
    <property type="entry name" value="NAD(P)-binding Rossmann-fold domains"/>
    <property type="match status" value="1"/>
</dbReference>
<name>A0A942IAZ2_9HYPH</name>
<protein>
    <submittedName>
        <fullName evidence="7">2-hydroxyacid dehydrogenase</fullName>
    </submittedName>
</protein>
<comment type="caution">
    <text evidence="7">The sequence shown here is derived from an EMBL/GenBank/DDBJ whole genome shotgun (WGS) entry which is preliminary data.</text>
</comment>
<evidence type="ECO:0000256" key="4">
    <source>
        <dbReference type="RuleBase" id="RU003719"/>
    </source>
</evidence>
<sequence>MLVQLQPMLEIVEAALSRRFNVRKLWEERWLSTEDACRVRGIVASGHSVVDASLLSTFPNLEIVASFGVGYDHIDAKAAARQGVIVTNTPDVLTGEVADLAIGLLIATVRQLPQAERYLREGKWASGPFPLSASLREKKVGILGLGRIGRAIAHRLSGFDMALCYHARRRHEDVNLPYYESLAGMAKDVDILIVAAPGGAETRHIVTRPIIDLLGPEGVIINIGRGSVIAELDLAAALKEGTIGAAGLDVFENEPVVPAEILDHPRSVVLPHIGSASVRTRNAMGQLLVNNLMSWFERNEAVTPVIESVPLLQPGIPRCGGSLAELHQHGSGTLSITMPPSRQ</sequence>
<keyword evidence="1" id="KW-0521">NADP</keyword>
<dbReference type="GO" id="GO:0051287">
    <property type="term" value="F:NAD binding"/>
    <property type="evidence" value="ECO:0007669"/>
    <property type="project" value="InterPro"/>
</dbReference>
<organism evidence="7 8">
    <name type="scientific">Pseudaminobacter soli</name>
    <name type="common">ex Zhang et al. 2022</name>
    <dbReference type="NCBI Taxonomy" id="2831468"/>
    <lineage>
        <taxon>Bacteria</taxon>
        <taxon>Pseudomonadati</taxon>
        <taxon>Pseudomonadota</taxon>
        <taxon>Alphaproteobacteria</taxon>
        <taxon>Hyphomicrobiales</taxon>
        <taxon>Phyllobacteriaceae</taxon>
        <taxon>Pseudaminobacter</taxon>
    </lineage>
</organism>
<keyword evidence="3" id="KW-0520">NAD</keyword>
<gene>
    <name evidence="7" type="ORF">KEU06_20710</name>
</gene>
<dbReference type="InterPro" id="IPR006140">
    <property type="entry name" value="D-isomer_DH_NAD-bd"/>
</dbReference>
<feature type="domain" description="D-isomer specific 2-hydroxyacid dehydrogenase catalytic" evidence="5">
    <location>
        <begin position="35"/>
        <end position="304"/>
    </location>
</feature>
<dbReference type="Pfam" id="PF02826">
    <property type="entry name" value="2-Hacid_dh_C"/>
    <property type="match status" value="1"/>
</dbReference>
<dbReference type="InterPro" id="IPR050223">
    <property type="entry name" value="D-isomer_2-hydroxyacid_DH"/>
</dbReference>
<keyword evidence="8" id="KW-1185">Reference proteome</keyword>
<evidence type="ECO:0000313" key="7">
    <source>
        <dbReference type="EMBL" id="MBS3651036.1"/>
    </source>
</evidence>
<dbReference type="InterPro" id="IPR036291">
    <property type="entry name" value="NAD(P)-bd_dom_sf"/>
</dbReference>
<evidence type="ECO:0000259" key="6">
    <source>
        <dbReference type="Pfam" id="PF02826"/>
    </source>
</evidence>
<dbReference type="RefSeq" id="WP_188256603.1">
    <property type="nucleotide sequence ID" value="NZ_JABVCF010000011.1"/>
</dbReference>